<dbReference type="HAMAP" id="MF_00454">
    <property type="entry name" value="FluC"/>
    <property type="match status" value="1"/>
</dbReference>
<evidence type="ECO:0000313" key="11">
    <source>
        <dbReference type="EMBL" id="MDZ8160533.1"/>
    </source>
</evidence>
<accession>A0ABU5N375</accession>
<evidence type="ECO:0000256" key="5">
    <source>
        <dbReference type="ARBA" id="ARBA00023136"/>
    </source>
</evidence>
<keyword evidence="4 10" id="KW-1133">Transmembrane helix</keyword>
<comment type="catalytic activity">
    <reaction evidence="8">
        <text>fluoride(in) = fluoride(out)</text>
        <dbReference type="Rhea" id="RHEA:76159"/>
        <dbReference type="ChEBI" id="CHEBI:17051"/>
    </reaction>
    <physiologicalReaction direction="left-to-right" evidence="8">
        <dbReference type="Rhea" id="RHEA:76160"/>
    </physiologicalReaction>
</comment>
<feature type="transmembrane region" description="Helical" evidence="10">
    <location>
        <begin position="74"/>
        <end position="96"/>
    </location>
</feature>
<evidence type="ECO:0000256" key="3">
    <source>
        <dbReference type="ARBA" id="ARBA00022692"/>
    </source>
</evidence>
<feature type="binding site" evidence="10">
    <location>
        <position position="81"/>
    </location>
    <ligand>
        <name>Na(+)</name>
        <dbReference type="ChEBI" id="CHEBI:29101"/>
        <note>structural</note>
    </ligand>
</feature>
<dbReference type="EMBL" id="JAWJYN010000001">
    <property type="protein sequence ID" value="MDZ8160533.1"/>
    <property type="molecule type" value="Genomic_DNA"/>
</dbReference>
<protein>
    <recommendedName>
        <fullName evidence="10">Fluoride-specific ion channel FluC</fullName>
    </recommendedName>
</protein>
<evidence type="ECO:0000313" key="12">
    <source>
        <dbReference type="Proteomes" id="UP001291912"/>
    </source>
</evidence>
<organism evidence="11 12">
    <name type="scientific">Microbacterium aquimaris</name>
    <dbReference type="NCBI Taxonomy" id="459816"/>
    <lineage>
        <taxon>Bacteria</taxon>
        <taxon>Bacillati</taxon>
        <taxon>Actinomycetota</taxon>
        <taxon>Actinomycetes</taxon>
        <taxon>Micrococcales</taxon>
        <taxon>Microbacteriaceae</taxon>
        <taxon>Microbacterium</taxon>
    </lineage>
</organism>
<evidence type="ECO:0000256" key="10">
    <source>
        <dbReference type="HAMAP-Rule" id="MF_00454"/>
    </source>
</evidence>
<keyword evidence="10" id="KW-0479">Metal-binding</keyword>
<evidence type="ECO:0000256" key="8">
    <source>
        <dbReference type="ARBA" id="ARBA00035585"/>
    </source>
</evidence>
<gene>
    <name evidence="10" type="primary">fluC</name>
    <name evidence="10" type="synonym">crcB</name>
    <name evidence="11" type="ORF">R2Q92_01710</name>
</gene>
<evidence type="ECO:0000256" key="4">
    <source>
        <dbReference type="ARBA" id="ARBA00022989"/>
    </source>
</evidence>
<evidence type="ECO:0000256" key="7">
    <source>
        <dbReference type="ARBA" id="ARBA00035120"/>
    </source>
</evidence>
<proteinExistence type="inferred from homology"/>
<keyword evidence="12" id="KW-1185">Reference proteome</keyword>
<keyword evidence="5 10" id="KW-0472">Membrane</keyword>
<evidence type="ECO:0000256" key="9">
    <source>
        <dbReference type="ARBA" id="ARBA00049940"/>
    </source>
</evidence>
<comment type="subcellular location">
    <subcellularLocation>
        <location evidence="1 10">Cell membrane</location>
        <topology evidence="1 10">Multi-pass membrane protein</topology>
    </subcellularLocation>
</comment>
<comment type="function">
    <text evidence="9 10">Fluoride-specific ion channel. Important for reducing fluoride concentration in the cell, thus reducing its toxicity.</text>
</comment>
<evidence type="ECO:0000256" key="2">
    <source>
        <dbReference type="ARBA" id="ARBA00022475"/>
    </source>
</evidence>
<feature type="transmembrane region" description="Helical" evidence="10">
    <location>
        <begin position="102"/>
        <end position="126"/>
    </location>
</feature>
<comment type="activity regulation">
    <text evidence="10">Na(+) is not transported, but it plays an essential structural role and its presence is essential for fluoride channel function.</text>
</comment>
<comment type="similarity">
    <text evidence="7 10">Belongs to the fluoride channel Fluc/FEX (TC 1.A.43) family.</text>
</comment>
<evidence type="ECO:0000256" key="1">
    <source>
        <dbReference type="ARBA" id="ARBA00004651"/>
    </source>
</evidence>
<keyword evidence="6 10" id="KW-0407">Ion channel</keyword>
<keyword evidence="2 10" id="KW-1003">Cell membrane</keyword>
<evidence type="ECO:0000256" key="6">
    <source>
        <dbReference type="ARBA" id="ARBA00023303"/>
    </source>
</evidence>
<keyword evidence="3 10" id="KW-0812">Transmembrane</keyword>
<dbReference type="Proteomes" id="UP001291912">
    <property type="component" value="Unassembled WGS sequence"/>
</dbReference>
<feature type="binding site" evidence="10">
    <location>
        <position position="84"/>
    </location>
    <ligand>
        <name>Na(+)</name>
        <dbReference type="ChEBI" id="CHEBI:29101"/>
        <note>structural</note>
    </ligand>
</feature>
<feature type="transmembrane region" description="Helical" evidence="10">
    <location>
        <begin position="41"/>
        <end position="62"/>
    </location>
</feature>
<reference evidence="11 12" key="1">
    <citation type="submission" date="2023-10" db="EMBL/GenBank/DDBJ databases">
        <title>Microbacterium xanthum sp. nov., isolated from seaweed.</title>
        <authorList>
            <person name="Lee S.D."/>
        </authorList>
    </citation>
    <scope>NUCLEOTIDE SEQUENCE [LARGE SCALE GENOMIC DNA]</scope>
    <source>
        <strain evidence="11 12">KCTC 19124</strain>
    </source>
</reference>
<dbReference type="Pfam" id="PF02537">
    <property type="entry name" value="CRCB"/>
    <property type="match status" value="1"/>
</dbReference>
<sequence>MTRSPLVRPRMLAAVMAGGAVGVAFRELALLPATAIEEPSAVTLATLVINVAGSFLLGVVVVTLGDRHPVWRGFVGTGMLGGFTTYSAFAVQSAVAVSTAPVLAAALALVAVSLGLVAAFAGIWAARGIRRAFGRAV</sequence>
<feature type="transmembrane region" description="Helical" evidence="10">
    <location>
        <begin position="12"/>
        <end position="35"/>
    </location>
</feature>
<keyword evidence="10" id="KW-0915">Sodium</keyword>
<keyword evidence="10" id="KW-0406">Ion transport</keyword>
<keyword evidence="10" id="KW-0813">Transport</keyword>
<comment type="caution">
    <text evidence="11">The sequence shown here is derived from an EMBL/GenBank/DDBJ whole genome shotgun (WGS) entry which is preliminary data.</text>
</comment>
<dbReference type="InterPro" id="IPR003691">
    <property type="entry name" value="FluC"/>
</dbReference>
<dbReference type="RefSeq" id="WP_322597494.1">
    <property type="nucleotide sequence ID" value="NZ_BAAAPT010000001.1"/>
</dbReference>
<name>A0ABU5N375_9MICO</name>